<proteinExistence type="predicted"/>
<reference evidence="3 4" key="1">
    <citation type="submission" date="2021-06" db="EMBL/GenBank/DDBJ databases">
        <title>Clostridia strains as spoilage organisms.</title>
        <authorList>
            <person name="Wambui J."/>
            <person name="Stephan R."/>
            <person name="Stevens M.J.A."/>
        </authorList>
    </citation>
    <scope>NUCLEOTIDE SEQUENCE [LARGE SCALE GENOMIC DNA]</scope>
    <source>
        <strain evidence="3 4">DSM 14204</strain>
    </source>
</reference>
<evidence type="ECO:0000313" key="3">
    <source>
        <dbReference type="EMBL" id="MBU3160848.1"/>
    </source>
</evidence>
<keyword evidence="4" id="KW-1185">Reference proteome</keyword>
<keyword evidence="1" id="KW-0479">Metal-binding</keyword>
<dbReference type="EMBL" id="JAHLDV010000037">
    <property type="protein sequence ID" value="MBU3160848.1"/>
    <property type="molecule type" value="Genomic_DNA"/>
</dbReference>
<name>A0ABS6BVB7_9CLOT</name>
<evidence type="ECO:0000259" key="2">
    <source>
        <dbReference type="Pfam" id="PF00403"/>
    </source>
</evidence>
<dbReference type="CDD" id="cd00371">
    <property type="entry name" value="HMA"/>
    <property type="match status" value="1"/>
</dbReference>
<dbReference type="Proteomes" id="UP000776252">
    <property type="component" value="Unassembled WGS sequence"/>
</dbReference>
<dbReference type="InterPro" id="IPR006121">
    <property type="entry name" value="HMA_dom"/>
</dbReference>
<gene>
    <name evidence="3" type="ORF">KPL37_13965</name>
</gene>
<protein>
    <submittedName>
        <fullName evidence="3">Heavy-metal-associated domain-containing protein</fullName>
    </submittedName>
</protein>
<evidence type="ECO:0000256" key="1">
    <source>
        <dbReference type="ARBA" id="ARBA00022723"/>
    </source>
</evidence>
<dbReference type="PROSITE" id="PS01047">
    <property type="entry name" value="HMA_1"/>
    <property type="match status" value="1"/>
</dbReference>
<dbReference type="InterPro" id="IPR017969">
    <property type="entry name" value="Heavy-metal-associated_CS"/>
</dbReference>
<organism evidence="3 4">
    <name type="scientific">Clostridium frigoris</name>
    <dbReference type="NCBI Taxonomy" id="205327"/>
    <lineage>
        <taxon>Bacteria</taxon>
        <taxon>Bacillati</taxon>
        <taxon>Bacillota</taxon>
        <taxon>Clostridia</taxon>
        <taxon>Eubacteriales</taxon>
        <taxon>Clostridiaceae</taxon>
        <taxon>Clostridium</taxon>
    </lineage>
</organism>
<evidence type="ECO:0000313" key="4">
    <source>
        <dbReference type="Proteomes" id="UP000776252"/>
    </source>
</evidence>
<accession>A0ABS6BVB7</accession>
<sequence length="70" mass="7552">MRMKIFVGGMNCFHCVECVSEVLKNIGAKDVKVSFVKSAATINIASSITDKLIKSTIEGAGYEVLAIEKN</sequence>
<dbReference type="Pfam" id="PF00403">
    <property type="entry name" value="HMA"/>
    <property type="match status" value="1"/>
</dbReference>
<dbReference type="RefSeq" id="WP_216150328.1">
    <property type="nucleotide sequence ID" value="NZ_JAHLDV010000037.1"/>
</dbReference>
<comment type="caution">
    <text evidence="3">The sequence shown here is derived from an EMBL/GenBank/DDBJ whole genome shotgun (WGS) entry which is preliminary data.</text>
</comment>
<feature type="domain" description="HMA" evidence="2">
    <location>
        <begin position="5"/>
        <end position="63"/>
    </location>
</feature>